<dbReference type="GO" id="GO:0004518">
    <property type="term" value="F:nuclease activity"/>
    <property type="evidence" value="ECO:0007669"/>
    <property type="project" value="UniProtKB-KW"/>
</dbReference>
<sequence length="346" mass="39952">MRKLLLIFLPLTLFAQIPNYYQGIDFSQTSSELQSDLAALVTATHTHELVYTPQVWNALRLTDLDPENPLNVFLVYGYDDTDDDFVNDRTRDKTLSCHNTDCDGKWVREHVFPKSLGNPSFQNTGPGSDAHSIRSVDYTWNNSRSNRKFTYGQGNSHITDNGLFYPGDEWKGDVARMMMYMHIRYAERCKAGYVGTSSYTYHHEMPDIFLQWNAEDPVSEHELVRNEVLQDMQGNRNPFIDNPYLATLIWGGDAAENTWFELSVQEEIFAKTQIYPNPASDILNINSNKTIRSVSLFTTIGNRIYNKEVYKTETQLQLNQYESGAYILLIVYTDNTKETRKVIFKH</sequence>
<dbReference type="OrthoDB" id="5485925at2"/>
<dbReference type="Pfam" id="PF04231">
    <property type="entry name" value="Endonuclease_1"/>
    <property type="match status" value="1"/>
</dbReference>
<evidence type="ECO:0000256" key="2">
    <source>
        <dbReference type="ARBA" id="ARBA00022722"/>
    </source>
</evidence>
<keyword evidence="3" id="KW-0732">Signal</keyword>
<evidence type="ECO:0000313" key="6">
    <source>
        <dbReference type="EMBL" id="SMC71725.1"/>
    </source>
</evidence>
<name>A0A1W2BFG9_9FLAO</name>
<dbReference type="GO" id="GO:0016787">
    <property type="term" value="F:hydrolase activity"/>
    <property type="evidence" value="ECO:0007669"/>
    <property type="project" value="UniProtKB-KW"/>
</dbReference>
<accession>A0A1W2BFG9</accession>
<dbReference type="InterPro" id="IPR007346">
    <property type="entry name" value="Endonuclease-I"/>
</dbReference>
<organism evidence="6 7">
    <name type="scientific">Moheibacter sediminis</name>
    <dbReference type="NCBI Taxonomy" id="1434700"/>
    <lineage>
        <taxon>Bacteria</taxon>
        <taxon>Pseudomonadati</taxon>
        <taxon>Bacteroidota</taxon>
        <taxon>Flavobacteriia</taxon>
        <taxon>Flavobacteriales</taxon>
        <taxon>Weeksellaceae</taxon>
        <taxon>Moheibacter</taxon>
    </lineage>
</organism>
<evidence type="ECO:0000313" key="7">
    <source>
        <dbReference type="Proteomes" id="UP000192393"/>
    </source>
</evidence>
<proteinExistence type="inferred from homology"/>
<keyword evidence="7" id="KW-1185">Reference proteome</keyword>
<gene>
    <name evidence="6" type="ORF">SAMN06296427_106145</name>
</gene>
<dbReference type="Pfam" id="PF18962">
    <property type="entry name" value="Por_Secre_tail"/>
    <property type="match status" value="1"/>
</dbReference>
<dbReference type="SUPFAM" id="SSF54060">
    <property type="entry name" value="His-Me finger endonucleases"/>
    <property type="match status" value="1"/>
</dbReference>
<dbReference type="InterPro" id="IPR044925">
    <property type="entry name" value="His-Me_finger_sf"/>
</dbReference>
<feature type="domain" description="Secretion system C-terminal sorting" evidence="5">
    <location>
        <begin position="274"/>
        <end position="343"/>
    </location>
</feature>
<dbReference type="STRING" id="1434700.SAMN06296427_106145"/>
<dbReference type="InterPro" id="IPR026444">
    <property type="entry name" value="Secre_tail"/>
</dbReference>
<dbReference type="AlphaFoldDB" id="A0A1W2BFG9"/>
<evidence type="ECO:0000259" key="5">
    <source>
        <dbReference type="Pfam" id="PF18962"/>
    </source>
</evidence>
<protein>
    <submittedName>
        <fullName evidence="6">Por secretion system C-terminal sorting domain-containing protein</fullName>
    </submittedName>
</protein>
<evidence type="ECO:0000256" key="1">
    <source>
        <dbReference type="ARBA" id="ARBA00006429"/>
    </source>
</evidence>
<reference evidence="6 7" key="1">
    <citation type="submission" date="2017-04" db="EMBL/GenBank/DDBJ databases">
        <authorList>
            <person name="Afonso C.L."/>
            <person name="Miller P.J."/>
            <person name="Scott M.A."/>
            <person name="Spackman E."/>
            <person name="Goraichik I."/>
            <person name="Dimitrov K.M."/>
            <person name="Suarez D.L."/>
            <person name="Swayne D.E."/>
        </authorList>
    </citation>
    <scope>NUCLEOTIDE SEQUENCE [LARGE SCALE GENOMIC DNA]</scope>
    <source>
        <strain evidence="6 7">CGMCC 1.12708</strain>
    </source>
</reference>
<dbReference type="RefSeq" id="WP_084017626.1">
    <property type="nucleotide sequence ID" value="NZ_FWXS01000006.1"/>
</dbReference>
<dbReference type="NCBIfam" id="TIGR04183">
    <property type="entry name" value="Por_Secre_tail"/>
    <property type="match status" value="1"/>
</dbReference>
<dbReference type="Proteomes" id="UP000192393">
    <property type="component" value="Unassembled WGS sequence"/>
</dbReference>
<keyword evidence="2" id="KW-0540">Nuclease</keyword>
<comment type="similarity">
    <text evidence="1">Belongs to the EndA/NucM nuclease family.</text>
</comment>
<keyword evidence="4" id="KW-0378">Hydrolase</keyword>
<dbReference type="PANTHER" id="PTHR33607">
    <property type="entry name" value="ENDONUCLEASE-1"/>
    <property type="match status" value="1"/>
</dbReference>
<dbReference type="PANTHER" id="PTHR33607:SF2">
    <property type="entry name" value="ENDONUCLEASE-1"/>
    <property type="match status" value="1"/>
</dbReference>
<evidence type="ECO:0000256" key="4">
    <source>
        <dbReference type="ARBA" id="ARBA00022801"/>
    </source>
</evidence>
<evidence type="ECO:0000256" key="3">
    <source>
        <dbReference type="ARBA" id="ARBA00022729"/>
    </source>
</evidence>
<dbReference type="EMBL" id="FWXS01000006">
    <property type="protein sequence ID" value="SMC71725.1"/>
    <property type="molecule type" value="Genomic_DNA"/>
</dbReference>